<accession>A0A6I3M6J2</accession>
<evidence type="ECO:0000256" key="1">
    <source>
        <dbReference type="ARBA" id="ARBA00022729"/>
    </source>
</evidence>
<dbReference type="InterPro" id="IPR039331">
    <property type="entry name" value="PAPs-like"/>
</dbReference>
<feature type="domain" description="Calcineurin-like phosphoesterase" evidence="2">
    <location>
        <begin position="39"/>
        <end position="231"/>
    </location>
</feature>
<dbReference type="Gene3D" id="3.60.21.10">
    <property type="match status" value="1"/>
</dbReference>
<dbReference type="OrthoDB" id="9804511at2"/>
<organism evidence="3 4">
    <name type="scientific">Agromyces bracchium</name>
    <dbReference type="NCBI Taxonomy" id="88376"/>
    <lineage>
        <taxon>Bacteria</taxon>
        <taxon>Bacillati</taxon>
        <taxon>Actinomycetota</taxon>
        <taxon>Actinomycetes</taxon>
        <taxon>Micrococcales</taxon>
        <taxon>Microbacteriaceae</taxon>
        <taxon>Agromyces</taxon>
    </lineage>
</organism>
<gene>
    <name evidence="3" type="ORF">GJ743_12015</name>
</gene>
<dbReference type="SUPFAM" id="SSF56300">
    <property type="entry name" value="Metallo-dependent phosphatases"/>
    <property type="match status" value="1"/>
</dbReference>
<sequence length="340" mass="35273">MRRGAAIAAGAAAVLALTGCLGPGSPGGEPAGTDGRSITFTASGDIGMTDESAATLADVGRLDPDAHFALGDLSYGEPGAEGEWCDFVTGHVGDAVPVELLAGNHESDGLNGDIAAFAECLPNRLDGLFGDYARQYAVDLPADAPLVRLVMISPGITFPDGTWTYDRGSERYDWTLQAIEDARSAGIPWVVVGMHKPCLSVGNYDCDPGPELVDMLVESGVDLVIGGHEHLYQRTAQLAVGEECPSVAPEDITAACVADGGDDLVQGDGTVFVTVGTGGTTLRDIRSDDTDAPYFAAWSGANADPSWGNLEVRVSEEALDLDFRAAVGSFTDHVEIRAAG</sequence>
<keyword evidence="4" id="KW-1185">Reference proteome</keyword>
<dbReference type="RefSeq" id="WP_155052142.1">
    <property type="nucleotide sequence ID" value="NZ_BAAAIB010000008.1"/>
</dbReference>
<dbReference type="InterPro" id="IPR004843">
    <property type="entry name" value="Calcineurin-like_PHP"/>
</dbReference>
<protein>
    <submittedName>
        <fullName evidence="3">Phosphohydrolase</fullName>
    </submittedName>
</protein>
<name>A0A6I3M6J2_9MICO</name>
<keyword evidence="3" id="KW-0378">Hydrolase</keyword>
<dbReference type="Pfam" id="PF00149">
    <property type="entry name" value="Metallophos"/>
    <property type="match status" value="1"/>
</dbReference>
<keyword evidence="1" id="KW-0732">Signal</keyword>
<comment type="caution">
    <text evidence="3">The sequence shown here is derived from an EMBL/GenBank/DDBJ whole genome shotgun (WGS) entry which is preliminary data.</text>
</comment>
<dbReference type="GO" id="GO:0003993">
    <property type="term" value="F:acid phosphatase activity"/>
    <property type="evidence" value="ECO:0007669"/>
    <property type="project" value="InterPro"/>
</dbReference>
<dbReference type="InterPro" id="IPR029052">
    <property type="entry name" value="Metallo-depent_PP-like"/>
</dbReference>
<evidence type="ECO:0000259" key="2">
    <source>
        <dbReference type="Pfam" id="PF00149"/>
    </source>
</evidence>
<dbReference type="AlphaFoldDB" id="A0A6I3M6J2"/>
<evidence type="ECO:0000313" key="4">
    <source>
        <dbReference type="Proteomes" id="UP000433071"/>
    </source>
</evidence>
<dbReference type="PANTHER" id="PTHR22953:SF153">
    <property type="entry name" value="PURPLE ACID PHOSPHATASE"/>
    <property type="match status" value="1"/>
</dbReference>
<dbReference type="EMBL" id="WMLB01000025">
    <property type="protein sequence ID" value="MTH69099.1"/>
    <property type="molecule type" value="Genomic_DNA"/>
</dbReference>
<dbReference type="PROSITE" id="PS51257">
    <property type="entry name" value="PROKAR_LIPOPROTEIN"/>
    <property type="match status" value="1"/>
</dbReference>
<reference evidence="3 4" key="1">
    <citation type="submission" date="2019-11" db="EMBL/GenBank/DDBJ databases">
        <title>Agromyces kandeliae sp. nov., isolated from mangrove soil.</title>
        <authorList>
            <person name="Wang R."/>
        </authorList>
    </citation>
    <scope>NUCLEOTIDE SEQUENCE [LARGE SCALE GENOMIC DNA]</scope>
    <source>
        <strain evidence="3 4">JCM 11433</strain>
    </source>
</reference>
<evidence type="ECO:0000313" key="3">
    <source>
        <dbReference type="EMBL" id="MTH69099.1"/>
    </source>
</evidence>
<proteinExistence type="predicted"/>
<dbReference type="PANTHER" id="PTHR22953">
    <property type="entry name" value="ACID PHOSPHATASE RELATED"/>
    <property type="match status" value="1"/>
</dbReference>
<dbReference type="Proteomes" id="UP000433071">
    <property type="component" value="Unassembled WGS sequence"/>
</dbReference>